<sequence>MGIRKIVSINEEKCTGCGVCIIDCHEGALQIVDGKAKIVNDVYCDGLGDCLKGCPEDAITIIEREAVDFSEEAVKIHLENKKKASIPKMEQAPKRHFGGCPSSRSINLDSKDSALTQWPVQLTLLNPAAPYLKNADLLVTADCVPFAYKSYHEDFLKGRKLAVGCPKLDNVESYIEKLTEIIEVNELKSITVLKMEVPCCQGIARAVEMAREASGIEIEINLVTVSINGEILGREVV</sequence>
<gene>
    <name evidence="2" type="ORF">CLCY_5c00960</name>
</gene>
<keyword evidence="3" id="KW-1185">Reference proteome</keyword>
<feature type="domain" description="4Fe-4S ferredoxin-type" evidence="1">
    <location>
        <begin position="5"/>
        <end position="34"/>
    </location>
</feature>
<dbReference type="Gene3D" id="3.30.70.20">
    <property type="match status" value="1"/>
</dbReference>
<dbReference type="InterPro" id="IPR017896">
    <property type="entry name" value="4Fe4S_Fe-S-bd"/>
</dbReference>
<dbReference type="Pfam" id="PF13237">
    <property type="entry name" value="Fer4_10"/>
    <property type="match status" value="1"/>
</dbReference>
<dbReference type="PATRIC" id="fig|1121307.3.peg.2030"/>
<dbReference type="STRING" id="1121307.CLCY_5c00960"/>
<evidence type="ECO:0000313" key="3">
    <source>
        <dbReference type="Proteomes" id="UP000036756"/>
    </source>
</evidence>
<dbReference type="EMBL" id="LFVU01000004">
    <property type="protein sequence ID" value="KMT22857.1"/>
    <property type="molecule type" value="Genomic_DNA"/>
</dbReference>
<dbReference type="SUPFAM" id="SSF54862">
    <property type="entry name" value="4Fe-4S ferredoxins"/>
    <property type="match status" value="1"/>
</dbReference>
<dbReference type="InterPro" id="IPR052911">
    <property type="entry name" value="Corrinoid_activation_enz"/>
</dbReference>
<dbReference type="PANTHER" id="PTHR42895">
    <property type="entry name" value="IRON-SULFUR CLUSTER-BINDING PROTEIN-RELATED"/>
    <property type="match status" value="1"/>
</dbReference>
<feature type="domain" description="4Fe-4S ferredoxin-type" evidence="1">
    <location>
        <begin position="35"/>
        <end position="64"/>
    </location>
</feature>
<name>A0A0J8DAI2_CLOCY</name>
<comment type="caution">
    <text evidence="2">The sequence shown here is derived from an EMBL/GenBank/DDBJ whole genome shotgun (WGS) entry which is preliminary data.</text>
</comment>
<evidence type="ECO:0000313" key="2">
    <source>
        <dbReference type="EMBL" id="KMT22857.1"/>
    </source>
</evidence>
<organism evidence="2 3">
    <name type="scientific">Clostridium cylindrosporum DSM 605</name>
    <dbReference type="NCBI Taxonomy" id="1121307"/>
    <lineage>
        <taxon>Bacteria</taxon>
        <taxon>Bacillati</taxon>
        <taxon>Bacillota</taxon>
        <taxon>Clostridia</taxon>
        <taxon>Eubacteriales</taxon>
        <taxon>Clostridiaceae</taxon>
        <taxon>Clostridium</taxon>
    </lineage>
</organism>
<evidence type="ECO:0000259" key="1">
    <source>
        <dbReference type="PROSITE" id="PS51379"/>
    </source>
</evidence>
<protein>
    <submittedName>
        <fullName evidence="2">4Fe-4S ferredoxin iron-sulfur binding domain protein</fullName>
    </submittedName>
</protein>
<dbReference type="Proteomes" id="UP000036756">
    <property type="component" value="Unassembled WGS sequence"/>
</dbReference>
<dbReference type="PANTHER" id="PTHR42895:SF1">
    <property type="entry name" value="IRON-SULFUR CLUSTER PROTEIN"/>
    <property type="match status" value="1"/>
</dbReference>
<proteinExistence type="predicted"/>
<dbReference type="RefSeq" id="WP_048569590.1">
    <property type="nucleotide sequence ID" value="NZ_LFVU01000004.1"/>
</dbReference>
<dbReference type="OrthoDB" id="9795268at2"/>
<dbReference type="PROSITE" id="PS51379">
    <property type="entry name" value="4FE4S_FER_2"/>
    <property type="match status" value="2"/>
</dbReference>
<reference evidence="2 3" key="1">
    <citation type="submission" date="2015-06" db="EMBL/GenBank/DDBJ databases">
        <title>Draft genome sequence of the purine-degrading Clostridium cylindrosporum HC-1 (DSM 605).</title>
        <authorList>
            <person name="Poehlein A."/>
            <person name="Schiel-Bengelsdorf B."/>
            <person name="Bengelsdorf F."/>
            <person name="Daniel R."/>
            <person name="Duerre P."/>
        </authorList>
    </citation>
    <scope>NUCLEOTIDE SEQUENCE [LARGE SCALE GENOMIC DNA]</scope>
    <source>
        <strain evidence="2 3">DSM 605</strain>
    </source>
</reference>
<dbReference type="AlphaFoldDB" id="A0A0J8DAI2"/>
<accession>A0A0J8DAI2</accession>